<dbReference type="Proteomes" id="UP000278035">
    <property type="component" value="Chromosome"/>
</dbReference>
<evidence type="ECO:0000313" key="2">
    <source>
        <dbReference type="Proteomes" id="UP000278035"/>
    </source>
</evidence>
<dbReference type="AlphaFoldDB" id="A0A3G8LQ22"/>
<dbReference type="KEGG" id="slj:EGC82_00365"/>
<dbReference type="OrthoDB" id="5591889at2"/>
<keyword evidence="1" id="KW-0449">Lipoprotein</keyword>
<dbReference type="SUPFAM" id="SSF159270">
    <property type="entry name" value="YmcC-like"/>
    <property type="match status" value="1"/>
</dbReference>
<dbReference type="Pfam" id="PF11102">
    <property type="entry name" value="YjbF"/>
    <property type="match status" value="1"/>
</dbReference>
<dbReference type="InterPro" id="IPR021308">
    <property type="entry name" value="GfcB"/>
</dbReference>
<name>A0A3G8LQ22_9GAMM</name>
<dbReference type="Gene3D" id="2.40.360.10">
    <property type="entry name" value="YmcC-like"/>
    <property type="match status" value="1"/>
</dbReference>
<evidence type="ECO:0000313" key="1">
    <source>
        <dbReference type="EMBL" id="AZG71355.1"/>
    </source>
</evidence>
<sequence>MSSIFNNKNLLTLFFFLALTGCSNTFVQIGGMLKESIVGLPDDNISASEIENSPYSSVYVKIEDSHQAYVLLALAEAPQTMPTTIITTQNVELKWISSDAGMLVTRNGRLLKTVNLFEGNRININSNQTDPVALGLHLASTPIKWQSTIDWQPDYHVSYQQLSTFSFVADETLTINDKPITLKKFNEHVIVPDIDIEYDNQFWIDPSNGQVIKSYQKIAPNLAYIDITVLKPYEFKDVK</sequence>
<accession>A0A3G8LQ22</accession>
<dbReference type="RefSeq" id="WP_124729008.1">
    <property type="nucleotide sequence ID" value="NZ_CBCSKC010000006.1"/>
</dbReference>
<keyword evidence="2" id="KW-1185">Reference proteome</keyword>
<reference evidence="2" key="1">
    <citation type="submission" date="2018-11" db="EMBL/GenBank/DDBJ databases">
        <title>Shewanella sp. M2.</title>
        <authorList>
            <person name="Hwang Y.J."/>
            <person name="Hwang C.Y."/>
        </authorList>
    </citation>
    <scope>NUCLEOTIDE SEQUENCE [LARGE SCALE GENOMIC DNA]</scope>
    <source>
        <strain evidence="2">LMG 19866</strain>
    </source>
</reference>
<organism evidence="1 2">
    <name type="scientific">Shewanella livingstonensis</name>
    <dbReference type="NCBI Taxonomy" id="150120"/>
    <lineage>
        <taxon>Bacteria</taxon>
        <taxon>Pseudomonadati</taxon>
        <taxon>Pseudomonadota</taxon>
        <taxon>Gammaproteobacteria</taxon>
        <taxon>Alteromonadales</taxon>
        <taxon>Shewanellaceae</taxon>
        <taxon>Shewanella</taxon>
    </lineage>
</organism>
<gene>
    <name evidence="1" type="ORF">EGC82_00365</name>
</gene>
<dbReference type="InterPro" id="IPR023373">
    <property type="entry name" value="YmcC_sf"/>
</dbReference>
<dbReference type="EMBL" id="CP034015">
    <property type="protein sequence ID" value="AZG71355.1"/>
    <property type="molecule type" value="Genomic_DNA"/>
</dbReference>
<proteinExistence type="predicted"/>
<protein>
    <submittedName>
        <fullName evidence="1">YjbF family lipoprotein</fullName>
    </submittedName>
</protein>